<accession>A0A848MLZ9</accession>
<gene>
    <name evidence="6" type="ORF">GW590_15445</name>
</gene>
<feature type="active site" evidence="3">
    <location>
        <position position="338"/>
    </location>
</feature>
<keyword evidence="7" id="KW-1185">Reference proteome</keyword>
<dbReference type="SUPFAM" id="SSF52266">
    <property type="entry name" value="SGNH hydrolase"/>
    <property type="match status" value="1"/>
</dbReference>
<dbReference type="Gene3D" id="3.40.50.1110">
    <property type="entry name" value="SGNH hydrolase"/>
    <property type="match status" value="1"/>
</dbReference>
<dbReference type="SMART" id="SM00869">
    <property type="entry name" value="Autotransporter"/>
    <property type="match status" value="1"/>
</dbReference>
<dbReference type="EMBL" id="JAADJU010000008">
    <property type="protein sequence ID" value="NMP28256.1"/>
    <property type="molecule type" value="Genomic_DNA"/>
</dbReference>
<dbReference type="InterPro" id="IPR017186">
    <property type="entry name" value="Lipase_autotranspt_EstA"/>
</dbReference>
<sequence>MTDKNPLPAKNVRFRWQELSLATLLCLGINLPAQAYDQLYVFGDSLSDTGNNGRWTYDSNIHPLYDEILAGNIGTHLTPSSLGGNNYAQGGGVAVPGLDSDYTTQDQVSRYLAATGGKADSNGLYIHWIGGNDLAAAALSLNPVSAVNIATNSATQAADQVNTLLKAGAGLVVVPTVPNIGLTPVLMEGVIQVGLLPVQQQALAAAYQYLNAQTTPNTDARTEAIHNALAASTTAGIDSELLQSLLSKGLIAAYDTLKTLATGLTDTYNTTEDIALAQNGGNIARVDINALFNEVVADPLRYGFSNTAGTACPVGTSASECNSSLPGFDRSQSFLFADHFHPSPQAHALIADYMQSVINGPLEVTALNQGSLALARNSQGLLDSRYQQLRTQDNASGTFGMFGGYAGQHNDSKLNPSLGNGDAIDNTLNIGMDYQLTERWMLGVLLSGSDDRQHPTDHFSYRTHGWMASAFTGIKIAENGWINGDVHYGSLRYQDIYRSMALGPTTRTERGDTDGRQIGGRVTAGWDFPILPQLKTGPVAQYRWDYSRVDGYAEQGDNSTSMRFGDQTSHSQIGALGWRVNAQLGIVNPYAQVTYDRQFADDSYTATGAIKSTRTHFSRTTGEQDKDWVEMTLGANIQITNSIAAFAAVSQTTGLDSGEQTSYNAGISARF</sequence>
<dbReference type="InterPro" id="IPR050592">
    <property type="entry name" value="GDSL_lipolytic_enzyme"/>
</dbReference>
<dbReference type="Proteomes" id="UP000585363">
    <property type="component" value="Unassembled WGS sequence"/>
</dbReference>
<protein>
    <submittedName>
        <fullName evidence="6">Autotransporter domain-containing protein</fullName>
    </submittedName>
</protein>
<dbReference type="InterPro" id="IPR036514">
    <property type="entry name" value="SGNH_hydro_sf"/>
</dbReference>
<reference evidence="6 7" key="2">
    <citation type="submission" date="2020-06" db="EMBL/GenBank/DDBJ databases">
        <title>Polyphasic characterization of a Rahnella strain isolated from tree sap.</title>
        <authorList>
            <person name="Kim I.S."/>
        </authorList>
    </citation>
    <scope>NUCLEOTIDE SEQUENCE [LARGE SCALE GENOMIC DNA]</scope>
    <source>
        <strain evidence="6 7">SAP-1</strain>
    </source>
</reference>
<dbReference type="GO" id="GO:0016298">
    <property type="term" value="F:lipase activity"/>
    <property type="evidence" value="ECO:0007669"/>
    <property type="project" value="InterPro"/>
</dbReference>
<dbReference type="InterPro" id="IPR008265">
    <property type="entry name" value="Lipase_GDSL_AS"/>
</dbReference>
<name>A0A848MLZ9_9GAMM</name>
<dbReference type="AlphaFoldDB" id="A0A848MLZ9"/>
<dbReference type="PROSITE" id="PS01098">
    <property type="entry name" value="LIPASE_GDSL_SER"/>
    <property type="match status" value="1"/>
</dbReference>
<evidence type="ECO:0000256" key="3">
    <source>
        <dbReference type="PIRSR" id="PIRSR037375-1"/>
    </source>
</evidence>
<evidence type="ECO:0000256" key="4">
    <source>
        <dbReference type="SAM" id="SignalP"/>
    </source>
</evidence>
<dbReference type="InterPro" id="IPR005546">
    <property type="entry name" value="Autotransporte_beta"/>
</dbReference>
<dbReference type="Gene3D" id="2.40.128.130">
    <property type="entry name" value="Autotransporter beta-domain"/>
    <property type="match status" value="1"/>
</dbReference>
<dbReference type="RefSeq" id="WP_169403963.1">
    <property type="nucleotide sequence ID" value="NZ_JAADJU010000008.1"/>
</dbReference>
<comment type="caution">
    <text evidence="6">The sequence shown here is derived from an EMBL/GenBank/DDBJ whole genome shotgun (WGS) entry which is preliminary data.</text>
</comment>
<evidence type="ECO:0000313" key="7">
    <source>
        <dbReference type="Proteomes" id="UP000585363"/>
    </source>
</evidence>
<comment type="similarity">
    <text evidence="1">Belongs to the 'GDSL' lipolytic enzyme family.</text>
</comment>
<dbReference type="CDD" id="cd01847">
    <property type="entry name" value="Triacylglycerol_lipase_like"/>
    <property type="match status" value="1"/>
</dbReference>
<dbReference type="InterPro" id="IPR001087">
    <property type="entry name" value="GDSL"/>
</dbReference>
<dbReference type="PANTHER" id="PTHR45642">
    <property type="entry name" value="GDSL ESTERASE/LIPASE EXL3"/>
    <property type="match status" value="1"/>
</dbReference>
<dbReference type="Pfam" id="PF03797">
    <property type="entry name" value="Autotransporter"/>
    <property type="match status" value="1"/>
</dbReference>
<feature type="domain" description="Autotransporter" evidence="5">
    <location>
        <begin position="394"/>
        <end position="671"/>
    </location>
</feature>
<evidence type="ECO:0000256" key="2">
    <source>
        <dbReference type="ARBA" id="ARBA00022729"/>
    </source>
</evidence>
<dbReference type="InterPro" id="IPR036709">
    <property type="entry name" value="Autotransporte_beta_dom_sf"/>
</dbReference>
<feature type="signal peptide" evidence="4">
    <location>
        <begin position="1"/>
        <end position="35"/>
    </location>
</feature>
<feature type="active site" evidence="3">
    <location>
        <position position="341"/>
    </location>
</feature>
<keyword evidence="2 4" id="KW-0732">Signal</keyword>
<dbReference type="PIRSF" id="PIRSF037375">
    <property type="entry name" value="Autotrns_EstA"/>
    <property type="match status" value="1"/>
</dbReference>
<proteinExistence type="inferred from homology"/>
<dbReference type="PANTHER" id="PTHR45642:SF139">
    <property type="entry name" value="SGNH HYDROLASE-TYPE ESTERASE DOMAIN-CONTAINING PROTEIN"/>
    <property type="match status" value="1"/>
</dbReference>
<feature type="chain" id="PRO_5032786343" evidence="4">
    <location>
        <begin position="36"/>
        <end position="671"/>
    </location>
</feature>
<organism evidence="6 7">
    <name type="scientific">Rouxiella aceris</name>
    <dbReference type="NCBI Taxonomy" id="2703884"/>
    <lineage>
        <taxon>Bacteria</taxon>
        <taxon>Pseudomonadati</taxon>
        <taxon>Pseudomonadota</taxon>
        <taxon>Gammaproteobacteria</taxon>
        <taxon>Enterobacterales</taxon>
        <taxon>Yersiniaceae</taxon>
        <taxon>Rouxiella</taxon>
    </lineage>
</organism>
<dbReference type="GO" id="GO:0006629">
    <property type="term" value="P:lipid metabolic process"/>
    <property type="evidence" value="ECO:0007669"/>
    <property type="project" value="InterPro"/>
</dbReference>
<evidence type="ECO:0000313" key="6">
    <source>
        <dbReference type="EMBL" id="NMP28256.1"/>
    </source>
</evidence>
<dbReference type="SUPFAM" id="SSF103515">
    <property type="entry name" value="Autotransporter"/>
    <property type="match status" value="1"/>
</dbReference>
<dbReference type="Pfam" id="PF00657">
    <property type="entry name" value="Lipase_GDSL"/>
    <property type="match status" value="1"/>
</dbReference>
<reference evidence="6 7" key="1">
    <citation type="submission" date="2020-01" db="EMBL/GenBank/DDBJ databases">
        <authorList>
            <person name="Lee S.D."/>
        </authorList>
    </citation>
    <scope>NUCLEOTIDE SEQUENCE [LARGE SCALE GENOMIC DNA]</scope>
    <source>
        <strain evidence="6 7">SAP-1</strain>
    </source>
</reference>
<feature type="active site" description="Nucleophile" evidence="3">
    <location>
        <position position="45"/>
    </location>
</feature>
<evidence type="ECO:0000259" key="5">
    <source>
        <dbReference type="PROSITE" id="PS51208"/>
    </source>
</evidence>
<dbReference type="PROSITE" id="PS51208">
    <property type="entry name" value="AUTOTRANSPORTER"/>
    <property type="match status" value="1"/>
</dbReference>
<evidence type="ECO:0000256" key="1">
    <source>
        <dbReference type="ARBA" id="ARBA00008668"/>
    </source>
</evidence>